<comment type="similarity">
    <text evidence="3">Belongs to the KLHDC10 family.</text>
</comment>
<dbReference type="PANTHER" id="PTHR46428:SF1">
    <property type="entry name" value="KELCH DOMAIN-CONTAINING PROTEIN 10"/>
    <property type="match status" value="1"/>
</dbReference>
<keyword evidence="1" id="KW-0880">Kelch repeat</keyword>
<evidence type="ECO:0000256" key="4">
    <source>
        <dbReference type="ARBA" id="ARBA00041041"/>
    </source>
</evidence>
<keyword evidence="6" id="KW-1185">Reference proteome</keyword>
<keyword evidence="2" id="KW-0677">Repeat</keyword>
<dbReference type="SUPFAM" id="SSF117281">
    <property type="entry name" value="Kelch motif"/>
    <property type="match status" value="2"/>
</dbReference>
<dbReference type="Gene3D" id="2.120.10.80">
    <property type="entry name" value="Kelch-type beta propeller"/>
    <property type="match status" value="2"/>
</dbReference>
<evidence type="ECO:0000256" key="3">
    <source>
        <dbReference type="ARBA" id="ARBA00038487"/>
    </source>
</evidence>
<proteinExistence type="inferred from homology"/>
<protein>
    <recommendedName>
        <fullName evidence="4">Kelch domain-containing protein 10</fullName>
    </recommendedName>
</protein>
<dbReference type="PANTHER" id="PTHR46428">
    <property type="entry name" value="KELCH DOMAIN-CONTAINING PROTEIN 10"/>
    <property type="match status" value="1"/>
</dbReference>
<dbReference type="Pfam" id="PF01344">
    <property type="entry name" value="Kelch_1"/>
    <property type="match status" value="1"/>
</dbReference>
<dbReference type="OrthoDB" id="7676067at2759"/>
<dbReference type="OMA" id="TICAEGN"/>
<organism evidence="5 6">
    <name type="scientific">Patiria miniata</name>
    <name type="common">Bat star</name>
    <name type="synonym">Asterina miniata</name>
    <dbReference type="NCBI Taxonomy" id="46514"/>
    <lineage>
        <taxon>Eukaryota</taxon>
        <taxon>Metazoa</taxon>
        <taxon>Echinodermata</taxon>
        <taxon>Eleutherozoa</taxon>
        <taxon>Asterozoa</taxon>
        <taxon>Asteroidea</taxon>
        <taxon>Valvatacea</taxon>
        <taxon>Valvatida</taxon>
        <taxon>Asterinidae</taxon>
        <taxon>Patiria</taxon>
    </lineage>
</organism>
<dbReference type="InterPro" id="IPR052125">
    <property type="entry name" value="KLHDC10"/>
</dbReference>
<dbReference type="RefSeq" id="XP_038054311.1">
    <property type="nucleotide sequence ID" value="XM_038198383.1"/>
</dbReference>
<evidence type="ECO:0000313" key="5">
    <source>
        <dbReference type="EnsemblMetazoa" id="XP_038054311.1"/>
    </source>
</evidence>
<sequence>MLSRADTDAEMDRTDVGKFVRIKPEGIEPYPRSGHCSTTDGNNMIVYGGYNPEYHKSGTGPGHEDVVIENQVFTEMWCFNLNTETWREVSTVGEKPTATTGMSMILDTSGHMLLLHGGTGHPWGRNNNGDLIAFVLSERRWKPLQCTGDCPAAKYGQAIVLRQGHLYCFGGCRWLPDVEDFLFNSELHCLDLKSQTWSLLYDDPRNESRVMYKHGLALYENKLYVVGSSYGDLYSLTHQEKLHVFDLHTKEWKIQDTLRCLRHGYPRQRKYHGWVQWKNEVYICGGHNNRIVLRDIWKLELPSLQWTRLPTNLPVTTYFITAAITPTKCLYTFGGITDLEDRPRTNAVFRLWLAIPPLLDLALKKVLTLLPDRNAETIARLRDLGVPFNVMDKLRHVE</sequence>
<evidence type="ECO:0000313" key="6">
    <source>
        <dbReference type="Proteomes" id="UP000887568"/>
    </source>
</evidence>
<evidence type="ECO:0000256" key="1">
    <source>
        <dbReference type="ARBA" id="ARBA00022441"/>
    </source>
</evidence>
<evidence type="ECO:0000256" key="2">
    <source>
        <dbReference type="ARBA" id="ARBA00022737"/>
    </source>
</evidence>
<dbReference type="Pfam" id="PF24681">
    <property type="entry name" value="Kelch_KLHDC2_KLHL20_DRC7"/>
    <property type="match status" value="1"/>
</dbReference>
<dbReference type="EnsemblMetazoa" id="XM_038198383.1">
    <property type="protein sequence ID" value="XP_038054311.1"/>
    <property type="gene ID" value="LOC119726629"/>
</dbReference>
<accession>A0A913ZTC0</accession>
<dbReference type="AlphaFoldDB" id="A0A913ZTC0"/>
<dbReference type="GeneID" id="119726629"/>
<dbReference type="InterPro" id="IPR015915">
    <property type="entry name" value="Kelch-typ_b-propeller"/>
</dbReference>
<name>A0A913ZTC0_PATMI</name>
<dbReference type="InterPro" id="IPR006652">
    <property type="entry name" value="Kelch_1"/>
</dbReference>
<reference evidence="5" key="1">
    <citation type="submission" date="2022-11" db="UniProtKB">
        <authorList>
            <consortium name="EnsemblMetazoa"/>
        </authorList>
    </citation>
    <scope>IDENTIFICATION</scope>
</reference>
<dbReference type="Proteomes" id="UP000887568">
    <property type="component" value="Unplaced"/>
</dbReference>
<dbReference type="GO" id="GO:0032874">
    <property type="term" value="P:positive regulation of stress-activated MAPK cascade"/>
    <property type="evidence" value="ECO:0007669"/>
    <property type="project" value="TreeGrafter"/>
</dbReference>